<name>A0ABY4LKG8_9FLAO</name>
<dbReference type="Pfam" id="PF13595">
    <property type="entry name" value="DUF4138"/>
    <property type="match status" value="1"/>
</dbReference>
<evidence type="ECO:0000313" key="1">
    <source>
        <dbReference type="EMBL" id="UPZ13470.1"/>
    </source>
</evidence>
<dbReference type="Proteomes" id="UP000829998">
    <property type="component" value="Chromosome"/>
</dbReference>
<sequence length="276" mass="31650">MRNLKISIIICIFLTVISGYAQYNSKAEYNNIQLSYSKTTSILFPYAVKSLDIGSRDVLVQKAKGVENILLLKAGKQNFLQTNLTVVTSDGKLYSFILNFDDLCPTLHIDAGLRNADDRQLLFSLENENQKEIKDYAMLALSKKNKVSGLNSRRSEIEIRVEGIYIHQDIMFFRVSLGNDSKINYDVDQLRFFTRDQRKSKRTASQEIEVIPFFSTGDFSRIYDKSEITAVFALPKFTISDKKKFTMQVFEKNGGRHLELDIKNRDLVNLEILGNL</sequence>
<proteinExistence type="predicted"/>
<reference evidence="1 2" key="1">
    <citation type="submission" date="2022-04" db="EMBL/GenBank/DDBJ databases">
        <authorList>
            <person name="Ra J.-S."/>
            <person name="Kim S.-B."/>
        </authorList>
    </citation>
    <scope>NUCLEOTIDE SEQUENCE [LARGE SCALE GENOMIC DNA]</scope>
    <source>
        <strain evidence="1 2">MMS21-Er5</strain>
    </source>
</reference>
<gene>
    <name evidence="1" type="primary">traN</name>
    <name evidence="1" type="ORF">M0M44_12000</name>
</gene>
<organism evidence="1 2">
    <name type="scientific">Flavobacterium humidisoli</name>
    <dbReference type="NCBI Taxonomy" id="2937442"/>
    <lineage>
        <taxon>Bacteria</taxon>
        <taxon>Pseudomonadati</taxon>
        <taxon>Bacteroidota</taxon>
        <taxon>Flavobacteriia</taxon>
        <taxon>Flavobacteriales</taxon>
        <taxon>Flavobacteriaceae</taxon>
        <taxon>Flavobacterium</taxon>
    </lineage>
</organism>
<accession>A0ABY4LKG8</accession>
<dbReference type="NCBIfam" id="TIGR03780">
    <property type="entry name" value="Bac_Flav_CT_N"/>
    <property type="match status" value="1"/>
</dbReference>
<dbReference type="InterPro" id="IPR022298">
    <property type="entry name" value="Conjug_transposon_TraN"/>
</dbReference>
<keyword evidence="2" id="KW-1185">Reference proteome</keyword>
<dbReference type="EMBL" id="CP096829">
    <property type="protein sequence ID" value="UPZ13470.1"/>
    <property type="molecule type" value="Genomic_DNA"/>
</dbReference>
<evidence type="ECO:0000313" key="2">
    <source>
        <dbReference type="Proteomes" id="UP000829998"/>
    </source>
</evidence>
<dbReference type="RefSeq" id="WP_248725854.1">
    <property type="nucleotide sequence ID" value="NZ_CP096829.1"/>
</dbReference>
<protein>
    <submittedName>
        <fullName evidence="1">Conjugative transposon protein TraN</fullName>
    </submittedName>
</protein>